<keyword evidence="3" id="KW-1185">Reference proteome</keyword>
<proteinExistence type="predicted"/>
<gene>
    <name evidence="2" type="ORF">ACFFV7_49520</name>
</gene>
<dbReference type="Proteomes" id="UP001589647">
    <property type="component" value="Unassembled WGS sequence"/>
</dbReference>
<dbReference type="Gene3D" id="2.120.10.30">
    <property type="entry name" value="TolB, C-terminal domain"/>
    <property type="match status" value="1"/>
</dbReference>
<organism evidence="2 3">
    <name type="scientific">Nonomuraea spiralis</name>
    <dbReference type="NCBI Taxonomy" id="46182"/>
    <lineage>
        <taxon>Bacteria</taxon>
        <taxon>Bacillati</taxon>
        <taxon>Actinomycetota</taxon>
        <taxon>Actinomycetes</taxon>
        <taxon>Streptosporangiales</taxon>
        <taxon>Streptosporangiaceae</taxon>
        <taxon>Nonomuraea</taxon>
    </lineage>
</organism>
<keyword evidence="1" id="KW-0472">Membrane</keyword>
<name>A0ABV5IXM2_9ACTN</name>
<dbReference type="RefSeq" id="WP_189650817.1">
    <property type="nucleotide sequence ID" value="NZ_BMRC01000015.1"/>
</dbReference>
<keyword evidence="1" id="KW-1133">Transmembrane helix</keyword>
<dbReference type="SUPFAM" id="SSF75011">
    <property type="entry name" value="3-carboxy-cis,cis-mucoante lactonizing enzyme"/>
    <property type="match status" value="1"/>
</dbReference>
<reference evidence="2 3" key="1">
    <citation type="submission" date="2024-09" db="EMBL/GenBank/DDBJ databases">
        <authorList>
            <person name="Sun Q."/>
            <person name="Mori K."/>
        </authorList>
    </citation>
    <scope>NUCLEOTIDE SEQUENCE [LARGE SCALE GENOMIC DNA]</scope>
    <source>
        <strain evidence="2 3">CCM 3426</strain>
    </source>
</reference>
<evidence type="ECO:0000256" key="1">
    <source>
        <dbReference type="SAM" id="Phobius"/>
    </source>
</evidence>
<sequence>MNRALGEAFHRLGQEARDYADADRALAALRTRRTRRTRRVLVAGSAVLVVIAGGLAAFQARSPAAPDATVTVVSPAHAVEPPTQAPTLPATGPVGRGALVYTACQSQCPTFLLLADGRQYLLGERTISPPGNITLSPDGRWLGQPVKGGYEVRDLLGDAVHRLEPPAAPDADSAYSPWVWSADSRRLIVGYHASGDVRTYRTLELPSGRTGQLDPPSGQEPVGLLPSGEPLLLDHGQDGKPPLERVTLKHADTGRAVTLASGAGVLADADHGLSVQTNGERVFVLEYAGDRITVLEFDVTGRQVARLPLPPGQYPVGPVDGGYAVIQVPQDQARGRQKLEVVSPAGRRPLFDVPGPAAVVLPGGARH</sequence>
<feature type="transmembrane region" description="Helical" evidence="1">
    <location>
        <begin position="40"/>
        <end position="58"/>
    </location>
</feature>
<comment type="caution">
    <text evidence="2">The sequence shown here is derived from an EMBL/GenBank/DDBJ whole genome shotgun (WGS) entry which is preliminary data.</text>
</comment>
<protein>
    <submittedName>
        <fullName evidence="2">Uncharacterized protein</fullName>
    </submittedName>
</protein>
<evidence type="ECO:0000313" key="3">
    <source>
        <dbReference type="Proteomes" id="UP001589647"/>
    </source>
</evidence>
<dbReference type="InterPro" id="IPR011042">
    <property type="entry name" value="6-blade_b-propeller_TolB-like"/>
</dbReference>
<evidence type="ECO:0000313" key="2">
    <source>
        <dbReference type="EMBL" id="MFB9209299.1"/>
    </source>
</evidence>
<dbReference type="EMBL" id="JBHMEI010000100">
    <property type="protein sequence ID" value="MFB9209299.1"/>
    <property type="molecule type" value="Genomic_DNA"/>
</dbReference>
<keyword evidence="1" id="KW-0812">Transmembrane</keyword>
<accession>A0ABV5IXM2</accession>